<keyword evidence="3" id="KW-1133">Transmembrane helix</keyword>
<name>A0A2M7W352_9BACT</name>
<dbReference type="Gene3D" id="2.10.109.10">
    <property type="entry name" value="Umud Fragment, subunit A"/>
    <property type="match status" value="1"/>
</dbReference>
<proteinExistence type="inferred from homology"/>
<dbReference type="Pfam" id="PF10502">
    <property type="entry name" value="Peptidase_S26"/>
    <property type="match status" value="1"/>
</dbReference>
<evidence type="ECO:0000313" key="5">
    <source>
        <dbReference type="EMBL" id="PJA14623.1"/>
    </source>
</evidence>
<accession>A0A2M7W352</accession>
<keyword evidence="3" id="KW-0378">Hydrolase</keyword>
<dbReference type="InterPro" id="IPR036286">
    <property type="entry name" value="LexA/Signal_pep-like_sf"/>
</dbReference>
<dbReference type="PRINTS" id="PR00727">
    <property type="entry name" value="LEADERPTASE"/>
</dbReference>
<feature type="transmembrane region" description="Helical" evidence="3">
    <location>
        <begin position="21"/>
        <end position="37"/>
    </location>
</feature>
<dbReference type="EC" id="3.4.21.89" evidence="3"/>
<evidence type="ECO:0000256" key="2">
    <source>
        <dbReference type="PIRSR" id="PIRSR600223-1"/>
    </source>
</evidence>
<dbReference type="AlphaFoldDB" id="A0A2M7W352"/>
<dbReference type="GO" id="GO:0004252">
    <property type="term" value="F:serine-type endopeptidase activity"/>
    <property type="evidence" value="ECO:0007669"/>
    <property type="project" value="InterPro"/>
</dbReference>
<dbReference type="PANTHER" id="PTHR43390">
    <property type="entry name" value="SIGNAL PEPTIDASE I"/>
    <property type="match status" value="1"/>
</dbReference>
<comment type="similarity">
    <text evidence="1 3">Belongs to the peptidase S26 family.</text>
</comment>
<feature type="active site" evidence="2">
    <location>
        <position position="87"/>
    </location>
</feature>
<dbReference type="GO" id="GO:0016020">
    <property type="term" value="C:membrane"/>
    <property type="evidence" value="ECO:0007669"/>
    <property type="project" value="UniProtKB-SubCell"/>
</dbReference>
<evidence type="ECO:0000256" key="3">
    <source>
        <dbReference type="RuleBase" id="RU362042"/>
    </source>
</evidence>
<keyword evidence="3" id="KW-0472">Membrane</keyword>
<dbReference type="InterPro" id="IPR000223">
    <property type="entry name" value="Pept_S26A_signal_pept_1"/>
</dbReference>
<evidence type="ECO:0000313" key="6">
    <source>
        <dbReference type="Proteomes" id="UP000228952"/>
    </source>
</evidence>
<protein>
    <recommendedName>
        <fullName evidence="3">Signal peptidase I</fullName>
        <ecNumber evidence="3">3.4.21.89</ecNumber>
    </recommendedName>
</protein>
<dbReference type="SUPFAM" id="SSF51306">
    <property type="entry name" value="LexA/Signal peptidase"/>
    <property type="match status" value="1"/>
</dbReference>
<comment type="catalytic activity">
    <reaction evidence="3">
        <text>Cleavage of hydrophobic, N-terminal signal or leader sequences from secreted and periplasmic proteins.</text>
        <dbReference type="EC" id="3.4.21.89"/>
    </reaction>
</comment>
<evidence type="ECO:0000256" key="1">
    <source>
        <dbReference type="ARBA" id="ARBA00009370"/>
    </source>
</evidence>
<dbReference type="InterPro" id="IPR019533">
    <property type="entry name" value="Peptidase_S26"/>
</dbReference>
<keyword evidence="3" id="KW-0812">Transmembrane</keyword>
<gene>
    <name evidence="5" type="primary">lepB</name>
    <name evidence="5" type="ORF">COX64_01855</name>
</gene>
<feature type="active site" evidence="2">
    <location>
        <position position="46"/>
    </location>
</feature>
<evidence type="ECO:0000259" key="4">
    <source>
        <dbReference type="Pfam" id="PF10502"/>
    </source>
</evidence>
<keyword evidence="3" id="KW-0645">Protease</keyword>
<dbReference type="PANTHER" id="PTHR43390:SF1">
    <property type="entry name" value="CHLOROPLAST PROCESSING PEPTIDASE"/>
    <property type="match status" value="1"/>
</dbReference>
<organism evidence="5 6">
    <name type="scientific">Candidatus Dojkabacteria bacterium CG_4_10_14_0_2_um_filter_Dojkabacteria_WS6_41_15</name>
    <dbReference type="NCBI Taxonomy" id="2014249"/>
    <lineage>
        <taxon>Bacteria</taxon>
        <taxon>Candidatus Dojkabacteria</taxon>
    </lineage>
</organism>
<sequence>MCYDDKHMMNLFKKILDSLEFYIFAGVFFIIIWYFVLSPRAIDGVSMWPYLENSDFILVYKLQYLAKDPQRGDIVVFKHSESQDYIKRVIGLPEETVTIQNGTVYINGIALTESYLDSSVRTQPESTIREGVPYKVPADQYVLMGDNRPFSTDSREFGAVPKEFIEGRAMVVWFPPKDSKLIKRFNYGDNLTAK</sequence>
<comment type="caution">
    <text evidence="5">The sequence shown here is derived from an EMBL/GenBank/DDBJ whole genome shotgun (WGS) entry which is preliminary data.</text>
</comment>
<dbReference type="CDD" id="cd06530">
    <property type="entry name" value="S26_SPase_I"/>
    <property type="match status" value="1"/>
</dbReference>
<dbReference type="GO" id="GO:0009003">
    <property type="term" value="F:signal peptidase activity"/>
    <property type="evidence" value="ECO:0007669"/>
    <property type="project" value="UniProtKB-EC"/>
</dbReference>
<dbReference type="NCBIfam" id="TIGR02227">
    <property type="entry name" value="sigpep_I_bact"/>
    <property type="match status" value="1"/>
</dbReference>
<comment type="subcellular location">
    <subcellularLocation>
        <location evidence="3">Membrane</location>
        <topology evidence="3">Single-pass type II membrane protein</topology>
    </subcellularLocation>
</comment>
<dbReference type="Proteomes" id="UP000228952">
    <property type="component" value="Unassembled WGS sequence"/>
</dbReference>
<dbReference type="EMBL" id="PFQB01000044">
    <property type="protein sequence ID" value="PJA14623.1"/>
    <property type="molecule type" value="Genomic_DNA"/>
</dbReference>
<dbReference type="GO" id="GO:0006465">
    <property type="term" value="P:signal peptide processing"/>
    <property type="evidence" value="ECO:0007669"/>
    <property type="project" value="InterPro"/>
</dbReference>
<feature type="domain" description="Peptidase S26" evidence="4">
    <location>
        <begin position="18"/>
        <end position="173"/>
    </location>
</feature>
<reference evidence="6" key="1">
    <citation type="submission" date="2017-09" db="EMBL/GenBank/DDBJ databases">
        <title>Depth-based differentiation of microbial function through sediment-hosted aquifers and enrichment of novel symbionts in the deep terrestrial subsurface.</title>
        <authorList>
            <person name="Probst A.J."/>
            <person name="Ladd B."/>
            <person name="Jarett J.K."/>
            <person name="Geller-Mcgrath D.E."/>
            <person name="Sieber C.M.K."/>
            <person name="Emerson J.B."/>
            <person name="Anantharaman K."/>
            <person name="Thomas B.C."/>
            <person name="Malmstrom R."/>
            <person name="Stieglmeier M."/>
            <person name="Klingl A."/>
            <person name="Woyke T."/>
            <person name="Ryan C.M."/>
            <person name="Banfield J.F."/>
        </authorList>
    </citation>
    <scope>NUCLEOTIDE SEQUENCE [LARGE SCALE GENOMIC DNA]</scope>
</reference>